<dbReference type="RefSeq" id="WP_187528894.1">
    <property type="nucleotide sequence ID" value="NZ_CP060724.1"/>
</dbReference>
<dbReference type="InterPro" id="IPR001387">
    <property type="entry name" value="Cro/C1-type_HTH"/>
</dbReference>
<dbReference type="Pfam" id="PF13443">
    <property type="entry name" value="HTH_26"/>
    <property type="match status" value="1"/>
</dbReference>
<dbReference type="KEGG" id="wdi:H9L19_06690"/>
<evidence type="ECO:0000313" key="3">
    <source>
        <dbReference type="Proteomes" id="UP000515800"/>
    </source>
</evidence>
<dbReference type="SUPFAM" id="SSF47413">
    <property type="entry name" value="lambda repressor-like DNA-binding domains"/>
    <property type="match status" value="1"/>
</dbReference>
<protein>
    <submittedName>
        <fullName evidence="2">Helix-turn-helix domain-containing protein</fullName>
    </submittedName>
</protein>
<reference evidence="2 3" key="1">
    <citation type="submission" date="2020-08" db="EMBL/GenBank/DDBJ databases">
        <title>Genome sequence of Weissella diestrammenae KACC 16890T.</title>
        <authorList>
            <person name="Hyun D.-W."/>
            <person name="Bae J.-W."/>
        </authorList>
    </citation>
    <scope>NUCLEOTIDE SEQUENCE [LARGE SCALE GENOMIC DNA]</scope>
    <source>
        <strain evidence="2 3">KACC 16890</strain>
    </source>
</reference>
<evidence type="ECO:0000259" key="1">
    <source>
        <dbReference type="PROSITE" id="PS50943"/>
    </source>
</evidence>
<dbReference type="AlphaFoldDB" id="A0A7G9T4N4"/>
<evidence type="ECO:0000313" key="2">
    <source>
        <dbReference type="EMBL" id="QNN75059.1"/>
    </source>
</evidence>
<proteinExistence type="predicted"/>
<gene>
    <name evidence="2" type="ORF">H9L19_06690</name>
</gene>
<dbReference type="Gene3D" id="1.10.260.40">
    <property type="entry name" value="lambda repressor-like DNA-binding domains"/>
    <property type="match status" value="1"/>
</dbReference>
<accession>A0A7G9T4N4</accession>
<sequence>MNISKIIRKYVDLKGVSWYWLMKNAEIKSNSTIDKMKNGRPIDIKLSTAIKIAKVLDIDMNDFKKSEESKNL</sequence>
<dbReference type="InterPro" id="IPR010982">
    <property type="entry name" value="Lambda_DNA-bd_dom_sf"/>
</dbReference>
<dbReference type="PROSITE" id="PS50943">
    <property type="entry name" value="HTH_CROC1"/>
    <property type="match status" value="1"/>
</dbReference>
<dbReference type="EMBL" id="CP060724">
    <property type="protein sequence ID" value="QNN75059.1"/>
    <property type="molecule type" value="Genomic_DNA"/>
</dbReference>
<keyword evidence="3" id="KW-1185">Reference proteome</keyword>
<feature type="domain" description="HTH cro/C1-type" evidence="1">
    <location>
        <begin position="44"/>
        <end position="63"/>
    </location>
</feature>
<dbReference type="GO" id="GO:0003677">
    <property type="term" value="F:DNA binding"/>
    <property type="evidence" value="ECO:0007669"/>
    <property type="project" value="InterPro"/>
</dbReference>
<dbReference type="Proteomes" id="UP000515800">
    <property type="component" value="Chromosome"/>
</dbReference>
<name>A0A7G9T4N4_9LACO</name>
<organism evidence="2 3">
    <name type="scientific">Weissella diestrammenae</name>
    <dbReference type="NCBI Taxonomy" id="1162633"/>
    <lineage>
        <taxon>Bacteria</taxon>
        <taxon>Bacillati</taxon>
        <taxon>Bacillota</taxon>
        <taxon>Bacilli</taxon>
        <taxon>Lactobacillales</taxon>
        <taxon>Lactobacillaceae</taxon>
        <taxon>Weissella</taxon>
    </lineage>
</organism>